<gene>
    <name evidence="2" type="ORF">J1N35_013042</name>
</gene>
<dbReference type="AlphaFoldDB" id="A0A9D3VU56"/>
<organism evidence="2 3">
    <name type="scientific">Gossypium stocksii</name>
    <dbReference type="NCBI Taxonomy" id="47602"/>
    <lineage>
        <taxon>Eukaryota</taxon>
        <taxon>Viridiplantae</taxon>
        <taxon>Streptophyta</taxon>
        <taxon>Embryophyta</taxon>
        <taxon>Tracheophyta</taxon>
        <taxon>Spermatophyta</taxon>
        <taxon>Magnoliopsida</taxon>
        <taxon>eudicotyledons</taxon>
        <taxon>Gunneridae</taxon>
        <taxon>Pentapetalae</taxon>
        <taxon>rosids</taxon>
        <taxon>malvids</taxon>
        <taxon>Malvales</taxon>
        <taxon>Malvaceae</taxon>
        <taxon>Malvoideae</taxon>
        <taxon>Gossypium</taxon>
    </lineage>
</organism>
<feature type="compositionally biased region" description="Polar residues" evidence="1">
    <location>
        <begin position="73"/>
        <end position="87"/>
    </location>
</feature>
<dbReference type="EMBL" id="JAIQCV010000005">
    <property type="protein sequence ID" value="KAH1096121.1"/>
    <property type="molecule type" value="Genomic_DNA"/>
</dbReference>
<evidence type="ECO:0000256" key="1">
    <source>
        <dbReference type="SAM" id="MobiDB-lite"/>
    </source>
</evidence>
<accession>A0A9D3VU56</accession>
<evidence type="ECO:0000313" key="2">
    <source>
        <dbReference type="EMBL" id="KAH1096121.1"/>
    </source>
</evidence>
<reference evidence="2 3" key="1">
    <citation type="journal article" date="2021" name="Plant Biotechnol. J.">
        <title>Multi-omics assisted identification of the key and species-specific regulatory components of drought-tolerant mechanisms in Gossypium stocksii.</title>
        <authorList>
            <person name="Yu D."/>
            <person name="Ke L."/>
            <person name="Zhang D."/>
            <person name="Wu Y."/>
            <person name="Sun Y."/>
            <person name="Mei J."/>
            <person name="Sun J."/>
            <person name="Sun Y."/>
        </authorList>
    </citation>
    <scope>NUCLEOTIDE SEQUENCE [LARGE SCALE GENOMIC DNA]</scope>
    <source>
        <strain evidence="3">cv. E1</strain>
        <tissue evidence="2">Leaf</tissue>
    </source>
</reference>
<evidence type="ECO:0000313" key="3">
    <source>
        <dbReference type="Proteomes" id="UP000828251"/>
    </source>
</evidence>
<comment type="caution">
    <text evidence="2">The sequence shown here is derived from an EMBL/GenBank/DDBJ whole genome shotgun (WGS) entry which is preliminary data.</text>
</comment>
<feature type="region of interest" description="Disordered" evidence="1">
    <location>
        <begin position="48"/>
        <end position="87"/>
    </location>
</feature>
<proteinExistence type="predicted"/>
<keyword evidence="3" id="KW-1185">Reference proteome</keyword>
<sequence>MRLTGITAGRTRLKAGAEKAMAMVNAGDRGSSSLTGTTTMSLLKNEQDDATVIGDRRQRKRETERPPEWKRLSTGSGARQVYNQLNE</sequence>
<name>A0A9D3VU56_9ROSI</name>
<protein>
    <submittedName>
        <fullName evidence="2">Uncharacterized protein</fullName>
    </submittedName>
</protein>
<feature type="compositionally biased region" description="Basic and acidic residues" evidence="1">
    <location>
        <begin position="61"/>
        <end position="71"/>
    </location>
</feature>
<dbReference type="Proteomes" id="UP000828251">
    <property type="component" value="Unassembled WGS sequence"/>
</dbReference>